<feature type="transmembrane region" description="Helical" evidence="6">
    <location>
        <begin position="107"/>
        <end position="129"/>
    </location>
</feature>
<keyword evidence="10" id="KW-1185">Reference proteome</keyword>
<dbReference type="PANTHER" id="PTHR12428:SF14">
    <property type="entry name" value="ALBINO3-LIKE PROTEIN 1, CHLOROPLASTIC"/>
    <property type="match status" value="1"/>
</dbReference>
<sequence length="437" mass="48892">MRTIPRIALGIFLAGNTHAWVTPRVMVSPVKSPATQLSMGPNEFMSALTDAATTTSSMQDYFSSSTVFLADGEATGWWGSFINIFKIGLEAVHSTINPLLQSMGVEYTWGISIAVFTFLCRLALVPLSIQQSQSAEYMKLLRPYTAQIKERLKDNQDAQNRAIGKLYEDAKQNPLAGCFVSLAQLPIFLGLYRGVRMLAVEGELQEPFLWIPSLEGPVSAPDFRGLDWLLKGWDFSANGPVPPLGWETTLAFLLMPVILVVLQGLTMRVLTPAPDSNMSEEEKQTFEQTQNIMKFLPLMIGFFSTQVPAGLTIYWFMSNLFTLSQSLAVRAYFAANPPKIELPEYWENLDSQKDFKDMTPEERKQAMEAGIRVGPTMDELADEARFHVHIERRPFREETKAWKERAANAQIPKELASWAAASSSNVLMESKVQQEAS</sequence>
<evidence type="ECO:0000256" key="6">
    <source>
        <dbReference type="SAM" id="Phobius"/>
    </source>
</evidence>
<dbReference type="Pfam" id="PF02096">
    <property type="entry name" value="60KD_IMP"/>
    <property type="match status" value="1"/>
</dbReference>
<dbReference type="InterPro" id="IPR001708">
    <property type="entry name" value="YidC/ALB3/OXA1/COX18"/>
</dbReference>
<feature type="domain" description="Membrane insertase YidC/Oxa/ALB C-terminal" evidence="8">
    <location>
        <begin position="109"/>
        <end position="330"/>
    </location>
</feature>
<evidence type="ECO:0000313" key="10">
    <source>
        <dbReference type="Proteomes" id="UP000198406"/>
    </source>
</evidence>
<evidence type="ECO:0000313" key="9">
    <source>
        <dbReference type="EMBL" id="GAX28096.1"/>
    </source>
</evidence>
<keyword evidence="3 6" id="KW-1133">Transmembrane helix</keyword>
<protein>
    <recommendedName>
        <fullName evidence="8">Membrane insertase YidC/Oxa/ALB C-terminal domain-containing protein</fullName>
    </recommendedName>
</protein>
<dbReference type="CDD" id="cd20070">
    <property type="entry name" value="5TM_YidC_Alb3"/>
    <property type="match status" value="1"/>
</dbReference>
<comment type="similarity">
    <text evidence="5">Belongs to the OXA1/ALB3/YidC family.</text>
</comment>
<evidence type="ECO:0000256" key="1">
    <source>
        <dbReference type="ARBA" id="ARBA00004141"/>
    </source>
</evidence>
<comment type="caution">
    <text evidence="9">The sequence shown here is derived from an EMBL/GenBank/DDBJ whole genome shotgun (WGS) entry which is preliminary data.</text>
</comment>
<evidence type="ECO:0000256" key="4">
    <source>
        <dbReference type="ARBA" id="ARBA00023136"/>
    </source>
</evidence>
<dbReference type="InterPro" id="IPR047196">
    <property type="entry name" value="YidC_ALB_C"/>
</dbReference>
<feature type="transmembrane region" description="Helical" evidence="6">
    <location>
        <begin position="292"/>
        <end position="317"/>
    </location>
</feature>
<proteinExistence type="inferred from homology"/>
<dbReference type="EMBL" id="BDSP01000264">
    <property type="protein sequence ID" value="GAX28096.1"/>
    <property type="molecule type" value="Genomic_DNA"/>
</dbReference>
<feature type="signal peptide" evidence="7">
    <location>
        <begin position="1"/>
        <end position="19"/>
    </location>
</feature>
<keyword evidence="7" id="KW-0732">Signal</keyword>
<keyword evidence="4 6" id="KW-0472">Membrane</keyword>
<dbReference type="GO" id="GO:0051205">
    <property type="term" value="P:protein insertion into membrane"/>
    <property type="evidence" value="ECO:0007669"/>
    <property type="project" value="TreeGrafter"/>
</dbReference>
<feature type="chain" id="PRO_5013187702" description="Membrane insertase YidC/Oxa/ALB C-terminal domain-containing protein" evidence="7">
    <location>
        <begin position="20"/>
        <end position="437"/>
    </location>
</feature>
<name>A0A1Z5KP95_FISSO</name>
<accession>A0A1Z5KP95</accession>
<dbReference type="NCBIfam" id="TIGR03592">
    <property type="entry name" value="yidC_oxa1_cterm"/>
    <property type="match status" value="1"/>
</dbReference>
<dbReference type="Proteomes" id="UP000198406">
    <property type="component" value="Unassembled WGS sequence"/>
</dbReference>
<gene>
    <name evidence="9" type="ORF">FisN_2Hh083</name>
</gene>
<evidence type="ECO:0000256" key="2">
    <source>
        <dbReference type="ARBA" id="ARBA00022692"/>
    </source>
</evidence>
<dbReference type="InParanoid" id="A0A1Z5KP95"/>
<keyword evidence="2 5" id="KW-0812">Transmembrane</keyword>
<dbReference type="OrthoDB" id="2148490at2759"/>
<organism evidence="9 10">
    <name type="scientific">Fistulifera solaris</name>
    <name type="common">Oleaginous diatom</name>
    <dbReference type="NCBI Taxonomy" id="1519565"/>
    <lineage>
        <taxon>Eukaryota</taxon>
        <taxon>Sar</taxon>
        <taxon>Stramenopiles</taxon>
        <taxon>Ochrophyta</taxon>
        <taxon>Bacillariophyta</taxon>
        <taxon>Bacillariophyceae</taxon>
        <taxon>Bacillariophycidae</taxon>
        <taxon>Naviculales</taxon>
        <taxon>Naviculaceae</taxon>
        <taxon>Fistulifera</taxon>
    </lineage>
</organism>
<evidence type="ECO:0000256" key="7">
    <source>
        <dbReference type="SAM" id="SignalP"/>
    </source>
</evidence>
<dbReference type="GO" id="GO:0016020">
    <property type="term" value="C:membrane"/>
    <property type="evidence" value="ECO:0007669"/>
    <property type="project" value="UniProtKB-SubCell"/>
</dbReference>
<comment type="subcellular location">
    <subcellularLocation>
        <location evidence="1 5">Membrane</location>
        <topology evidence="1 5">Multi-pass membrane protein</topology>
    </subcellularLocation>
</comment>
<dbReference type="InterPro" id="IPR028055">
    <property type="entry name" value="YidC/Oxa/ALB_C"/>
</dbReference>
<reference evidence="9 10" key="1">
    <citation type="journal article" date="2015" name="Plant Cell">
        <title>Oil accumulation by the oleaginous diatom Fistulifera solaris as revealed by the genome and transcriptome.</title>
        <authorList>
            <person name="Tanaka T."/>
            <person name="Maeda Y."/>
            <person name="Veluchamy A."/>
            <person name="Tanaka M."/>
            <person name="Abida H."/>
            <person name="Marechal E."/>
            <person name="Bowler C."/>
            <person name="Muto M."/>
            <person name="Sunaga Y."/>
            <person name="Tanaka M."/>
            <person name="Yoshino T."/>
            <person name="Taniguchi T."/>
            <person name="Fukuda Y."/>
            <person name="Nemoto M."/>
            <person name="Matsumoto M."/>
            <person name="Wong P.S."/>
            <person name="Aburatani S."/>
            <person name="Fujibuchi W."/>
        </authorList>
    </citation>
    <scope>NUCLEOTIDE SEQUENCE [LARGE SCALE GENOMIC DNA]</scope>
    <source>
        <strain evidence="9 10">JPCC DA0580</strain>
    </source>
</reference>
<evidence type="ECO:0000259" key="8">
    <source>
        <dbReference type="Pfam" id="PF02096"/>
    </source>
</evidence>
<dbReference type="AlphaFoldDB" id="A0A1Z5KP95"/>
<evidence type="ECO:0000256" key="3">
    <source>
        <dbReference type="ARBA" id="ARBA00022989"/>
    </source>
</evidence>
<dbReference type="GO" id="GO:0032977">
    <property type="term" value="F:membrane insertase activity"/>
    <property type="evidence" value="ECO:0007669"/>
    <property type="project" value="InterPro"/>
</dbReference>
<evidence type="ECO:0000256" key="5">
    <source>
        <dbReference type="RuleBase" id="RU003945"/>
    </source>
</evidence>
<dbReference type="PANTHER" id="PTHR12428">
    <property type="entry name" value="OXA1"/>
    <property type="match status" value="1"/>
</dbReference>